<dbReference type="PANTHER" id="PTHR11409">
    <property type="entry name" value="ADENOSINE DEAMINASE"/>
    <property type="match status" value="1"/>
</dbReference>
<reference evidence="1" key="1">
    <citation type="submission" date="2023-01" db="EMBL/GenBank/DDBJ databases">
        <title>Human gut microbiome strain richness.</title>
        <authorList>
            <person name="Chen-Liaw A."/>
        </authorList>
    </citation>
    <scope>NUCLEOTIDE SEQUENCE</scope>
    <source>
        <strain evidence="1">1001095st1_G4_1001095IJ_161003</strain>
    </source>
</reference>
<dbReference type="Proteomes" id="UP001210204">
    <property type="component" value="Unassembled WGS sequence"/>
</dbReference>
<proteinExistence type="predicted"/>
<dbReference type="GO" id="GO:0006154">
    <property type="term" value="P:adenosine catabolic process"/>
    <property type="evidence" value="ECO:0007669"/>
    <property type="project" value="TreeGrafter"/>
</dbReference>
<dbReference type="GO" id="GO:0005829">
    <property type="term" value="C:cytosol"/>
    <property type="evidence" value="ECO:0007669"/>
    <property type="project" value="TreeGrafter"/>
</dbReference>
<dbReference type="EMBL" id="JAQMJT010000001">
    <property type="protein sequence ID" value="MDB8612905.1"/>
    <property type="molecule type" value="Genomic_DNA"/>
</dbReference>
<dbReference type="GO" id="GO:0004000">
    <property type="term" value="F:adenosine deaminase activity"/>
    <property type="evidence" value="ECO:0007669"/>
    <property type="project" value="TreeGrafter"/>
</dbReference>
<comment type="caution">
    <text evidence="1">The sequence shown here is derived from an EMBL/GenBank/DDBJ whole genome shotgun (WGS) entry which is preliminary data.</text>
</comment>
<gene>
    <name evidence="1" type="ORF">PNU26_00600</name>
</gene>
<dbReference type="SUPFAM" id="SSF51556">
    <property type="entry name" value="Metallo-dependent hydrolases"/>
    <property type="match status" value="1"/>
</dbReference>
<evidence type="ECO:0008006" key="3">
    <source>
        <dbReference type="Google" id="ProtNLM"/>
    </source>
</evidence>
<dbReference type="AlphaFoldDB" id="A0AAW6D371"/>
<evidence type="ECO:0000313" key="2">
    <source>
        <dbReference type="Proteomes" id="UP001210204"/>
    </source>
</evidence>
<dbReference type="Gene3D" id="3.20.20.140">
    <property type="entry name" value="Metal-dependent hydrolases"/>
    <property type="match status" value="2"/>
</dbReference>
<name>A0AAW6D371_STRSL</name>
<dbReference type="GO" id="GO:0043103">
    <property type="term" value="P:hypoxanthine salvage"/>
    <property type="evidence" value="ECO:0007669"/>
    <property type="project" value="TreeGrafter"/>
</dbReference>
<dbReference type="InterPro" id="IPR032466">
    <property type="entry name" value="Metal_Hydrolase"/>
</dbReference>
<dbReference type="GO" id="GO:0046103">
    <property type="term" value="P:inosine biosynthetic process"/>
    <property type="evidence" value="ECO:0007669"/>
    <property type="project" value="TreeGrafter"/>
</dbReference>
<sequence>MKQIDRFLRVFYKDFPLQRALRIEMDGHLRDESYSQNWHSFFWLTHNKYEFGLDYLNEVEKIYREIYYDYNDDEINCLLDKYVELSKKVSPTGFEGNTINFFVYIADNLMFYRNGKVTIHFDHLLEWNGIINKIDANILFAMKSALEGRNILSDDSHKVSHDNARLNSILSKGISDNHMHLKGSGYTSDMNWYDFSTEIHGDYLQAKSKIFFEILKTFDMDYEQEELAFLKIKVVKYYLFGKYLVHYDESEKYQEFKKNVRLLLHTVNKEELELIQSRIDDDLSSLSSCWEEKYRFISGNPKYPFLVERMFLKELFSAYLSGKMSHFDLYLLNCYLLATNRFKKFFSQDNVGMGFEKFKRSENIKENLLICDDNSRILDSVFDKYYSEKNVKKVEFRIAPKKNIKSYNSLISSLNRANKKIAMRVNRENELLKYGIIVHFIKDKNDFNIECGVSRKEKSYINLKNQINPLLAYFESIQYADDNEKSQYDKIVGVDTANYELNVRPEVFGPSFRLLRKEIKESHSFGITYHAGEDFTTLANGLRAMDEVIEFLDYGSGDRFGHGLALGLNVNAYFKKKRYTIVSNVEEYFDDIVWMYHFIRAHIDRFEVKDFISNLSYKEYDILSMLEREFDRVKGNYNFDKLYTLYDFYEAYKLRGDDPEVYLEYGDRWNYDKVKFCCQTRINWHDSKHQSAANNPKARELYIKYHYCDKYKANHFKTFTGEASSIYIDAVKLVQFILRLKIYRMEIGIEGNPTSNRKISFINKYIDLPLLELNSSYIKPESKYNLSVSINTDDSAIFQTDLSQEYAYVVAALLREGHDIESVYKYIDYIRELSLMQSFVRDEDY</sequence>
<accession>A0AAW6D371</accession>
<organism evidence="1 2">
    <name type="scientific">Streptococcus salivarius</name>
    <dbReference type="NCBI Taxonomy" id="1304"/>
    <lineage>
        <taxon>Bacteria</taxon>
        <taxon>Bacillati</taxon>
        <taxon>Bacillota</taxon>
        <taxon>Bacilli</taxon>
        <taxon>Lactobacillales</taxon>
        <taxon>Streptococcaceae</taxon>
        <taxon>Streptococcus</taxon>
    </lineage>
</organism>
<evidence type="ECO:0000313" key="1">
    <source>
        <dbReference type="EMBL" id="MDB8612905.1"/>
    </source>
</evidence>
<dbReference type="PANTHER" id="PTHR11409:SF43">
    <property type="entry name" value="ADENOSINE DEAMINASE"/>
    <property type="match status" value="1"/>
</dbReference>
<protein>
    <recommendedName>
        <fullName evidence="3">Adenosine deaminase domain-containing protein</fullName>
    </recommendedName>
</protein>
<dbReference type="InterPro" id="IPR006330">
    <property type="entry name" value="Ado/ade_deaminase"/>
</dbReference>
<dbReference type="RefSeq" id="WP_175057518.1">
    <property type="nucleotide sequence ID" value="NZ_JADOZZ010000001.1"/>
</dbReference>